<keyword evidence="3" id="KW-1185">Reference proteome</keyword>
<feature type="compositionally biased region" description="Low complexity" evidence="1">
    <location>
        <begin position="18"/>
        <end position="41"/>
    </location>
</feature>
<dbReference type="HOGENOM" id="CLU_2240471_0_0_1"/>
<dbReference type="Gramene" id="LPERR08G06280.1">
    <property type="protein sequence ID" value="LPERR08G06280.1"/>
    <property type="gene ID" value="LPERR08G06280"/>
</dbReference>
<accession>A0A0D9X5M7</accession>
<dbReference type="EnsemblPlants" id="LPERR08G06280.1">
    <property type="protein sequence ID" value="LPERR08G06280.1"/>
    <property type="gene ID" value="LPERR08G06280"/>
</dbReference>
<organism evidence="2 3">
    <name type="scientific">Leersia perrieri</name>
    <dbReference type="NCBI Taxonomy" id="77586"/>
    <lineage>
        <taxon>Eukaryota</taxon>
        <taxon>Viridiplantae</taxon>
        <taxon>Streptophyta</taxon>
        <taxon>Embryophyta</taxon>
        <taxon>Tracheophyta</taxon>
        <taxon>Spermatophyta</taxon>
        <taxon>Magnoliopsida</taxon>
        <taxon>Liliopsida</taxon>
        <taxon>Poales</taxon>
        <taxon>Poaceae</taxon>
        <taxon>BOP clade</taxon>
        <taxon>Oryzoideae</taxon>
        <taxon>Oryzeae</taxon>
        <taxon>Oryzinae</taxon>
        <taxon>Leersia</taxon>
    </lineage>
</organism>
<feature type="compositionally biased region" description="Polar residues" evidence="1">
    <location>
        <begin position="68"/>
        <end position="77"/>
    </location>
</feature>
<evidence type="ECO:0000313" key="3">
    <source>
        <dbReference type="Proteomes" id="UP000032180"/>
    </source>
</evidence>
<evidence type="ECO:0000313" key="2">
    <source>
        <dbReference type="EnsemblPlants" id="LPERR08G06280.1"/>
    </source>
</evidence>
<sequence>MAGMTMEDKLDPVERDSTAMASSSSSSAAPSSPSGLSRSGSWFLDIAKNSSASSSSTWSSPERREQTSSHVSGTSASAVLDLPPDLPQHNVPKPEECEIADQQEG</sequence>
<reference evidence="3" key="2">
    <citation type="submission" date="2013-12" db="EMBL/GenBank/DDBJ databases">
        <authorList>
            <person name="Yu Y."/>
            <person name="Lee S."/>
            <person name="de Baynast K."/>
            <person name="Wissotski M."/>
            <person name="Liu L."/>
            <person name="Talag J."/>
            <person name="Goicoechea J."/>
            <person name="Angelova A."/>
            <person name="Jetty R."/>
            <person name="Kudrna D."/>
            <person name="Golser W."/>
            <person name="Rivera L."/>
            <person name="Zhang J."/>
            <person name="Wing R."/>
        </authorList>
    </citation>
    <scope>NUCLEOTIDE SEQUENCE</scope>
</reference>
<protein>
    <submittedName>
        <fullName evidence="2">Uncharacterized protein</fullName>
    </submittedName>
</protein>
<proteinExistence type="predicted"/>
<reference evidence="2 3" key="1">
    <citation type="submission" date="2012-08" db="EMBL/GenBank/DDBJ databases">
        <title>Oryza genome evolution.</title>
        <authorList>
            <person name="Wing R.A."/>
        </authorList>
    </citation>
    <scope>NUCLEOTIDE SEQUENCE</scope>
</reference>
<reference evidence="2" key="3">
    <citation type="submission" date="2015-04" db="UniProtKB">
        <authorList>
            <consortium name="EnsemblPlants"/>
        </authorList>
    </citation>
    <scope>IDENTIFICATION</scope>
</reference>
<dbReference type="AlphaFoldDB" id="A0A0D9X5M7"/>
<feature type="compositionally biased region" description="Basic and acidic residues" evidence="1">
    <location>
        <begin position="1"/>
        <end position="17"/>
    </location>
</feature>
<evidence type="ECO:0000256" key="1">
    <source>
        <dbReference type="SAM" id="MobiDB-lite"/>
    </source>
</evidence>
<dbReference type="Proteomes" id="UP000032180">
    <property type="component" value="Chromosome 8"/>
</dbReference>
<feature type="region of interest" description="Disordered" evidence="1">
    <location>
        <begin position="1"/>
        <end position="105"/>
    </location>
</feature>
<name>A0A0D9X5M7_9ORYZ</name>
<feature type="compositionally biased region" description="Low complexity" evidence="1">
    <location>
        <begin position="50"/>
        <end position="60"/>
    </location>
</feature>